<sequence length="128" mass="14749">MFSILPSSRVVTWSIMTWSSTRPECMVVVVVRARACVWGFCLCESSPTHKTHCTPWGTPQWWDLSLIRPFTFPSPTNVGLGEFFEIHTPSSLFNGHFNVLECILKPTLFNNPPLDILKNDFREFLWSQ</sequence>
<dbReference type="Proteomes" id="UP000447434">
    <property type="component" value="Chromosome 13"/>
</dbReference>
<keyword evidence="2" id="KW-1185">Reference proteome</keyword>
<reference evidence="2" key="1">
    <citation type="journal article" date="2020" name="Nat. Commun.">
        <title>Genome sequence of the cluster root forming white lupin.</title>
        <authorList>
            <person name="Hufnagel B."/>
            <person name="Marques A."/>
            <person name="Soriano A."/>
            <person name="Marques L."/>
            <person name="Divol F."/>
            <person name="Doumas P."/>
            <person name="Sallet E."/>
            <person name="Mancinotti D."/>
            <person name="Carrere S."/>
            <person name="Marande W."/>
            <person name="Arribat S."/>
            <person name="Keller J."/>
            <person name="Huneau C."/>
            <person name="Blein T."/>
            <person name="Aime D."/>
            <person name="Laguerre M."/>
            <person name="Taylor J."/>
            <person name="Schubert V."/>
            <person name="Nelson M."/>
            <person name="Geu-Flores F."/>
            <person name="Crespi M."/>
            <person name="Gallardo-Guerrero K."/>
            <person name="Delaux P.-M."/>
            <person name="Salse J."/>
            <person name="Berges H."/>
            <person name="Guyot R."/>
            <person name="Gouzy J."/>
            <person name="Peret B."/>
        </authorList>
    </citation>
    <scope>NUCLEOTIDE SEQUENCE [LARGE SCALE GENOMIC DNA]</scope>
    <source>
        <strain evidence="2">cv. Amiga</strain>
    </source>
</reference>
<name>A0A6A4PHE8_LUPAL</name>
<proteinExistence type="predicted"/>
<dbReference type="AlphaFoldDB" id="A0A6A4PHE8"/>
<dbReference type="EMBL" id="WOCE01000013">
    <property type="protein sequence ID" value="KAE9600945.1"/>
    <property type="molecule type" value="Genomic_DNA"/>
</dbReference>
<protein>
    <submittedName>
        <fullName evidence="1">Uncharacterized protein</fullName>
    </submittedName>
</protein>
<evidence type="ECO:0000313" key="1">
    <source>
        <dbReference type="EMBL" id="KAE9600945.1"/>
    </source>
</evidence>
<organism evidence="1 2">
    <name type="scientific">Lupinus albus</name>
    <name type="common">White lupine</name>
    <name type="synonym">Lupinus termis</name>
    <dbReference type="NCBI Taxonomy" id="3870"/>
    <lineage>
        <taxon>Eukaryota</taxon>
        <taxon>Viridiplantae</taxon>
        <taxon>Streptophyta</taxon>
        <taxon>Embryophyta</taxon>
        <taxon>Tracheophyta</taxon>
        <taxon>Spermatophyta</taxon>
        <taxon>Magnoliopsida</taxon>
        <taxon>eudicotyledons</taxon>
        <taxon>Gunneridae</taxon>
        <taxon>Pentapetalae</taxon>
        <taxon>rosids</taxon>
        <taxon>fabids</taxon>
        <taxon>Fabales</taxon>
        <taxon>Fabaceae</taxon>
        <taxon>Papilionoideae</taxon>
        <taxon>50 kb inversion clade</taxon>
        <taxon>genistoids sensu lato</taxon>
        <taxon>core genistoids</taxon>
        <taxon>Genisteae</taxon>
        <taxon>Lupinus</taxon>
    </lineage>
</organism>
<gene>
    <name evidence="1" type="ORF">Lalb_Chr13g0292421</name>
</gene>
<accession>A0A6A4PHE8</accession>
<evidence type="ECO:0000313" key="2">
    <source>
        <dbReference type="Proteomes" id="UP000447434"/>
    </source>
</evidence>
<comment type="caution">
    <text evidence="1">The sequence shown here is derived from an EMBL/GenBank/DDBJ whole genome shotgun (WGS) entry which is preliminary data.</text>
</comment>